<gene>
    <name evidence="2" type="ORF">P167DRAFT_577388</name>
</gene>
<keyword evidence="3" id="KW-1185">Reference proteome</keyword>
<dbReference type="EMBL" id="ML119153">
    <property type="protein sequence ID" value="RPB09275.1"/>
    <property type="molecule type" value="Genomic_DNA"/>
</dbReference>
<dbReference type="Proteomes" id="UP000277580">
    <property type="component" value="Unassembled WGS sequence"/>
</dbReference>
<dbReference type="InterPro" id="IPR024500">
    <property type="entry name" value="DUF3074"/>
</dbReference>
<dbReference type="STRING" id="1392247.A0A3N4KU17"/>
<organism evidence="2 3">
    <name type="scientific">Morchella conica CCBAS932</name>
    <dbReference type="NCBI Taxonomy" id="1392247"/>
    <lineage>
        <taxon>Eukaryota</taxon>
        <taxon>Fungi</taxon>
        <taxon>Dikarya</taxon>
        <taxon>Ascomycota</taxon>
        <taxon>Pezizomycotina</taxon>
        <taxon>Pezizomycetes</taxon>
        <taxon>Pezizales</taxon>
        <taxon>Morchellaceae</taxon>
        <taxon>Morchella</taxon>
    </lineage>
</organism>
<reference evidence="2 3" key="1">
    <citation type="journal article" date="2018" name="Nat. Ecol. Evol.">
        <title>Pezizomycetes genomes reveal the molecular basis of ectomycorrhizal truffle lifestyle.</title>
        <authorList>
            <person name="Murat C."/>
            <person name="Payen T."/>
            <person name="Noel B."/>
            <person name="Kuo A."/>
            <person name="Morin E."/>
            <person name="Chen J."/>
            <person name="Kohler A."/>
            <person name="Krizsan K."/>
            <person name="Balestrini R."/>
            <person name="Da Silva C."/>
            <person name="Montanini B."/>
            <person name="Hainaut M."/>
            <person name="Levati E."/>
            <person name="Barry K.W."/>
            <person name="Belfiori B."/>
            <person name="Cichocki N."/>
            <person name="Clum A."/>
            <person name="Dockter R.B."/>
            <person name="Fauchery L."/>
            <person name="Guy J."/>
            <person name="Iotti M."/>
            <person name="Le Tacon F."/>
            <person name="Lindquist E.A."/>
            <person name="Lipzen A."/>
            <person name="Malagnac F."/>
            <person name="Mello A."/>
            <person name="Molinier V."/>
            <person name="Miyauchi S."/>
            <person name="Poulain J."/>
            <person name="Riccioni C."/>
            <person name="Rubini A."/>
            <person name="Sitrit Y."/>
            <person name="Splivallo R."/>
            <person name="Traeger S."/>
            <person name="Wang M."/>
            <person name="Zifcakova L."/>
            <person name="Wipf D."/>
            <person name="Zambonelli A."/>
            <person name="Paolocci F."/>
            <person name="Nowrousian M."/>
            <person name="Ottonello S."/>
            <person name="Baldrian P."/>
            <person name="Spatafora J.W."/>
            <person name="Henrissat B."/>
            <person name="Nagy L.G."/>
            <person name="Aury J.M."/>
            <person name="Wincker P."/>
            <person name="Grigoriev I.V."/>
            <person name="Bonfante P."/>
            <person name="Martin F.M."/>
        </authorList>
    </citation>
    <scope>NUCLEOTIDE SEQUENCE [LARGE SCALE GENOMIC DNA]</scope>
    <source>
        <strain evidence="2 3">CCBAS932</strain>
    </source>
</reference>
<dbReference type="Pfam" id="PF11274">
    <property type="entry name" value="DUF3074"/>
    <property type="match status" value="1"/>
</dbReference>
<sequence>MSSTTLNLSLKQLPRSVFTAESLPGLIRDGLDFVRTIPNSREHTAETTVDVKWALAKSDADIKVYSATHNKERWTSRVTVAPGVPYEVVRKSLAEEKNKAELEYLCKPEDIMEVTATEYFEGLKIRLEDVHKLLHVQAFSAREFLETVISHDLPDSENGLRSFIVVSMPLEGSVRSESAVLGQYVSVDYVHELEEGGVEILLALCSDAKGSIPRWMQNMAMTTQVFGDGRLFLDYLLKKSQEGK</sequence>
<accession>A0A3N4KU17</accession>
<dbReference type="AlphaFoldDB" id="A0A3N4KU17"/>
<dbReference type="SUPFAM" id="SSF55961">
    <property type="entry name" value="Bet v1-like"/>
    <property type="match status" value="1"/>
</dbReference>
<dbReference type="InParanoid" id="A0A3N4KU17"/>
<dbReference type="Gene3D" id="3.30.530.20">
    <property type="match status" value="1"/>
</dbReference>
<feature type="domain" description="DUF3074" evidence="1">
    <location>
        <begin position="74"/>
        <end position="235"/>
    </location>
</feature>
<dbReference type="PANTHER" id="PTHR40370:SF1">
    <property type="entry name" value="DUF3074 DOMAIN-CONTAINING PROTEIN"/>
    <property type="match status" value="1"/>
</dbReference>
<dbReference type="InterPro" id="IPR023393">
    <property type="entry name" value="START-like_dom_sf"/>
</dbReference>
<name>A0A3N4KU17_9PEZI</name>
<dbReference type="OrthoDB" id="6423603at2759"/>
<protein>
    <recommendedName>
        <fullName evidence="1">DUF3074 domain-containing protein</fullName>
    </recommendedName>
</protein>
<dbReference type="PANTHER" id="PTHR40370">
    <property type="entry name" value="EXPRESSED PROTEIN"/>
    <property type="match status" value="1"/>
</dbReference>
<evidence type="ECO:0000313" key="3">
    <source>
        <dbReference type="Proteomes" id="UP000277580"/>
    </source>
</evidence>
<proteinExistence type="predicted"/>
<evidence type="ECO:0000259" key="1">
    <source>
        <dbReference type="Pfam" id="PF11274"/>
    </source>
</evidence>
<evidence type="ECO:0000313" key="2">
    <source>
        <dbReference type="EMBL" id="RPB09275.1"/>
    </source>
</evidence>